<comment type="similarity">
    <text evidence="6">Belongs to the peptidase M48 family.</text>
</comment>
<gene>
    <name evidence="9" type="ORF">THASP1DRAFT_18524</name>
</gene>
<dbReference type="Gene3D" id="3.30.2010.10">
    <property type="entry name" value="Metalloproteases ('zincins'), catalytic domain"/>
    <property type="match status" value="1"/>
</dbReference>
<dbReference type="InterPro" id="IPR001915">
    <property type="entry name" value="Peptidase_M48"/>
</dbReference>
<keyword evidence="2" id="KW-0479">Metal-binding</keyword>
<evidence type="ECO:0000256" key="6">
    <source>
        <dbReference type="RuleBase" id="RU003983"/>
    </source>
</evidence>
<organism evidence="9 10">
    <name type="scientific">Thamnocephalis sphaerospora</name>
    <dbReference type="NCBI Taxonomy" id="78915"/>
    <lineage>
        <taxon>Eukaryota</taxon>
        <taxon>Fungi</taxon>
        <taxon>Fungi incertae sedis</taxon>
        <taxon>Zoopagomycota</taxon>
        <taxon>Zoopagomycotina</taxon>
        <taxon>Zoopagomycetes</taxon>
        <taxon>Zoopagales</taxon>
        <taxon>Sigmoideomycetaceae</taxon>
        <taxon>Thamnocephalis</taxon>
    </lineage>
</organism>
<evidence type="ECO:0000259" key="8">
    <source>
        <dbReference type="Pfam" id="PF01435"/>
    </source>
</evidence>
<dbReference type="OrthoDB" id="7464992at2759"/>
<dbReference type="AlphaFoldDB" id="A0A4P9XM25"/>
<dbReference type="InterPro" id="IPR051156">
    <property type="entry name" value="Mito/Outer_Membr_Metalloprot"/>
</dbReference>
<evidence type="ECO:0000256" key="1">
    <source>
        <dbReference type="ARBA" id="ARBA00022670"/>
    </source>
</evidence>
<proteinExistence type="inferred from homology"/>
<evidence type="ECO:0000256" key="4">
    <source>
        <dbReference type="ARBA" id="ARBA00022833"/>
    </source>
</evidence>
<comment type="cofactor">
    <cofactor evidence="6">
        <name>Zn(2+)</name>
        <dbReference type="ChEBI" id="CHEBI:29105"/>
    </cofactor>
    <text evidence="6">Binds 1 zinc ion per subunit.</text>
</comment>
<dbReference type="GO" id="GO:0006515">
    <property type="term" value="P:protein quality control for misfolded or incompletely synthesized proteins"/>
    <property type="evidence" value="ECO:0007669"/>
    <property type="project" value="TreeGrafter"/>
</dbReference>
<evidence type="ECO:0000256" key="5">
    <source>
        <dbReference type="ARBA" id="ARBA00023049"/>
    </source>
</evidence>
<keyword evidence="5 6" id="KW-0482">Metalloprotease</keyword>
<keyword evidence="10" id="KW-1185">Reference proteome</keyword>
<reference evidence="10" key="1">
    <citation type="journal article" date="2018" name="Nat. Microbiol.">
        <title>Leveraging single-cell genomics to expand the fungal tree of life.</title>
        <authorList>
            <person name="Ahrendt S.R."/>
            <person name="Quandt C.A."/>
            <person name="Ciobanu D."/>
            <person name="Clum A."/>
            <person name="Salamov A."/>
            <person name="Andreopoulos B."/>
            <person name="Cheng J.F."/>
            <person name="Woyke T."/>
            <person name="Pelin A."/>
            <person name="Henrissat B."/>
            <person name="Reynolds N.K."/>
            <person name="Benny G.L."/>
            <person name="Smith M.E."/>
            <person name="James T.Y."/>
            <person name="Grigoriev I.V."/>
        </authorList>
    </citation>
    <scope>NUCLEOTIDE SEQUENCE [LARGE SCALE GENOMIC DNA]</scope>
    <source>
        <strain evidence="10">RSA 1356</strain>
    </source>
</reference>
<dbReference type="GO" id="GO:0005743">
    <property type="term" value="C:mitochondrial inner membrane"/>
    <property type="evidence" value="ECO:0007669"/>
    <property type="project" value="TreeGrafter"/>
</dbReference>
<feature type="transmembrane region" description="Helical" evidence="7">
    <location>
        <begin position="18"/>
        <end position="36"/>
    </location>
</feature>
<evidence type="ECO:0000256" key="3">
    <source>
        <dbReference type="ARBA" id="ARBA00022801"/>
    </source>
</evidence>
<dbReference type="GO" id="GO:0046872">
    <property type="term" value="F:metal ion binding"/>
    <property type="evidence" value="ECO:0007669"/>
    <property type="project" value="UniProtKB-KW"/>
</dbReference>
<name>A0A4P9XM25_9FUNG</name>
<dbReference type="CDD" id="cd07331">
    <property type="entry name" value="M48C_Oma1_like"/>
    <property type="match status" value="1"/>
</dbReference>
<keyword evidence="1 6" id="KW-0645">Protease</keyword>
<dbReference type="GO" id="GO:0004222">
    <property type="term" value="F:metalloendopeptidase activity"/>
    <property type="evidence" value="ECO:0007669"/>
    <property type="project" value="InterPro"/>
</dbReference>
<keyword evidence="7" id="KW-0812">Transmembrane</keyword>
<keyword evidence="7" id="KW-0472">Membrane</keyword>
<dbReference type="Proteomes" id="UP000271241">
    <property type="component" value="Unassembled WGS sequence"/>
</dbReference>
<dbReference type="Pfam" id="PF01435">
    <property type="entry name" value="Peptidase_M48"/>
    <property type="match status" value="1"/>
</dbReference>
<keyword evidence="3 6" id="KW-0378">Hydrolase</keyword>
<keyword evidence="7" id="KW-1133">Transmembrane helix</keyword>
<sequence length="282" mass="31599">MCPRCVERTKAPLGRQPWFVAVCGIVTFGGYYLAHLDTVPISGRRRFIDITPKQEAMIAQVAYDSIIEEVRHAMNFLPDDHPDVIVIRKVAQRLIRATGLTGLNWEIHVVASSTPNAFVLPGGKIFVYTGILPIMRDEDGVAAVLGHEIAHQVARHSAEKFTFTKARIVVRCSLTLVGAQSGRRYAVASTPLMRIMRAGLELPFSRKCETEADQVRSGLMAQACFDPTAAIDVWKRMEKAHGHRGIEYMSTHPRNDSRVRNFERWMPEAQERRAQSDCNSGT</sequence>
<dbReference type="PANTHER" id="PTHR22726">
    <property type="entry name" value="METALLOENDOPEPTIDASE OMA1"/>
    <property type="match status" value="1"/>
</dbReference>
<dbReference type="EMBL" id="KZ992888">
    <property type="protein sequence ID" value="RKP06411.1"/>
    <property type="molecule type" value="Genomic_DNA"/>
</dbReference>
<dbReference type="STRING" id="78915.A0A4P9XM25"/>
<evidence type="ECO:0000256" key="7">
    <source>
        <dbReference type="SAM" id="Phobius"/>
    </source>
</evidence>
<dbReference type="PANTHER" id="PTHR22726:SF1">
    <property type="entry name" value="METALLOENDOPEPTIDASE OMA1, MITOCHONDRIAL"/>
    <property type="match status" value="1"/>
</dbReference>
<evidence type="ECO:0000256" key="2">
    <source>
        <dbReference type="ARBA" id="ARBA00022723"/>
    </source>
</evidence>
<feature type="domain" description="Peptidase M48" evidence="8">
    <location>
        <begin position="87"/>
        <end position="265"/>
    </location>
</feature>
<keyword evidence="4 6" id="KW-0862">Zinc</keyword>
<dbReference type="GO" id="GO:0034982">
    <property type="term" value="P:mitochondrial protein processing"/>
    <property type="evidence" value="ECO:0007669"/>
    <property type="project" value="TreeGrafter"/>
</dbReference>
<evidence type="ECO:0000313" key="10">
    <source>
        <dbReference type="Proteomes" id="UP000271241"/>
    </source>
</evidence>
<evidence type="ECO:0000313" key="9">
    <source>
        <dbReference type="EMBL" id="RKP06411.1"/>
    </source>
</evidence>
<protein>
    <submittedName>
        <fullName evidence="9">Peptidase family M48-domain-containing protein</fullName>
    </submittedName>
</protein>
<accession>A0A4P9XM25</accession>